<accession>A0ABT8KVV1</accession>
<dbReference type="EMBL" id="JAUJEA010000011">
    <property type="protein sequence ID" value="MDN5204523.1"/>
    <property type="molecule type" value="Genomic_DNA"/>
</dbReference>
<sequence length="158" mass="18497">MKQLENEEIIKITKPKTLFDKFYKTAATHFVKTSNGYLMGLHLRRSHSAKFEILDDNPLIIQFENGKILMLYPRSFTEGRFIGLSLTYFIVPFYKITEEDLEVLVSNKIENIRIYFTSDKVSPSNRIEDDLGTYFQYDILSEKYKSNCMIPANCIVQN</sequence>
<dbReference type="RefSeq" id="WP_346754543.1">
    <property type="nucleotide sequence ID" value="NZ_JAUJEA010000011.1"/>
</dbReference>
<evidence type="ECO:0000313" key="2">
    <source>
        <dbReference type="Proteomes" id="UP001172082"/>
    </source>
</evidence>
<dbReference type="Proteomes" id="UP001172082">
    <property type="component" value="Unassembled WGS sequence"/>
</dbReference>
<comment type="caution">
    <text evidence="1">The sequence shown here is derived from an EMBL/GenBank/DDBJ whole genome shotgun (WGS) entry which is preliminary data.</text>
</comment>
<gene>
    <name evidence="1" type="ORF">QQ008_24235</name>
</gene>
<organism evidence="1 2">
    <name type="scientific">Splendidivirga corallicola</name>
    <dbReference type="NCBI Taxonomy" id="3051826"/>
    <lineage>
        <taxon>Bacteria</taxon>
        <taxon>Pseudomonadati</taxon>
        <taxon>Bacteroidota</taxon>
        <taxon>Cytophagia</taxon>
        <taxon>Cytophagales</taxon>
        <taxon>Splendidivirgaceae</taxon>
        <taxon>Splendidivirga</taxon>
    </lineage>
</organism>
<protein>
    <submittedName>
        <fullName evidence="1">Uncharacterized protein</fullName>
    </submittedName>
</protein>
<keyword evidence="2" id="KW-1185">Reference proteome</keyword>
<evidence type="ECO:0000313" key="1">
    <source>
        <dbReference type="EMBL" id="MDN5204523.1"/>
    </source>
</evidence>
<reference evidence="1" key="1">
    <citation type="submission" date="2023-06" db="EMBL/GenBank/DDBJ databases">
        <title>Genomic of Parafulvivirga corallium.</title>
        <authorList>
            <person name="Wang G."/>
        </authorList>
    </citation>
    <scope>NUCLEOTIDE SEQUENCE</scope>
    <source>
        <strain evidence="1">BMA10</strain>
    </source>
</reference>
<proteinExistence type="predicted"/>
<name>A0ABT8KVV1_9BACT</name>